<protein>
    <submittedName>
        <fullName evidence="2">Uncharacterized protein</fullName>
    </submittedName>
</protein>
<evidence type="ECO:0000256" key="1">
    <source>
        <dbReference type="SAM" id="MobiDB-lite"/>
    </source>
</evidence>
<dbReference type="AlphaFoldDB" id="A0A6J4TB93"/>
<accession>A0A6J4TB93</accession>
<dbReference type="EMBL" id="CADCVR010000097">
    <property type="protein sequence ID" value="CAA9518747.1"/>
    <property type="molecule type" value="Genomic_DNA"/>
</dbReference>
<feature type="non-terminal residue" evidence="2">
    <location>
        <position position="1"/>
    </location>
</feature>
<feature type="compositionally biased region" description="Low complexity" evidence="1">
    <location>
        <begin position="81"/>
        <end position="92"/>
    </location>
</feature>
<sequence length="92" mass="9821">ERYADPRLPRRRSRGAAGARRRARGRTGRAGAAHRPRGGRGAGEALLARALADRPRCGHGQARCRPRARGAQARPVTRPTAQAAQAARARGV</sequence>
<evidence type="ECO:0000313" key="2">
    <source>
        <dbReference type="EMBL" id="CAA9518747.1"/>
    </source>
</evidence>
<name>A0A6J4TB93_9ACTN</name>
<reference evidence="2" key="1">
    <citation type="submission" date="2020-02" db="EMBL/GenBank/DDBJ databases">
        <authorList>
            <person name="Meier V. D."/>
        </authorList>
    </citation>
    <scope>NUCLEOTIDE SEQUENCE</scope>
    <source>
        <strain evidence="2">AVDCRST_MAG53</strain>
    </source>
</reference>
<gene>
    <name evidence="2" type="ORF">AVDCRST_MAG53-3151</name>
</gene>
<feature type="compositionally biased region" description="Basic residues" evidence="1">
    <location>
        <begin position="9"/>
        <end position="38"/>
    </location>
</feature>
<organism evidence="2">
    <name type="scientific">uncultured Solirubrobacteraceae bacterium</name>
    <dbReference type="NCBI Taxonomy" id="1162706"/>
    <lineage>
        <taxon>Bacteria</taxon>
        <taxon>Bacillati</taxon>
        <taxon>Actinomycetota</taxon>
        <taxon>Thermoleophilia</taxon>
        <taxon>Solirubrobacterales</taxon>
        <taxon>Solirubrobacteraceae</taxon>
        <taxon>environmental samples</taxon>
    </lineage>
</organism>
<proteinExistence type="predicted"/>
<feature type="non-terminal residue" evidence="2">
    <location>
        <position position="92"/>
    </location>
</feature>
<feature type="region of interest" description="Disordered" evidence="1">
    <location>
        <begin position="1"/>
        <end position="92"/>
    </location>
</feature>